<name>A0ABT4JHR5_9BACT</name>
<dbReference type="EMBL" id="JAANOH010000002">
    <property type="protein sequence ID" value="MCZ2475106.1"/>
    <property type="molecule type" value="Genomic_DNA"/>
</dbReference>
<evidence type="ECO:0000313" key="1">
    <source>
        <dbReference type="EMBL" id="MCZ2475106.1"/>
    </source>
</evidence>
<evidence type="ECO:0008006" key="3">
    <source>
        <dbReference type="Google" id="ProtNLM"/>
    </source>
</evidence>
<protein>
    <recommendedName>
        <fullName evidence="3">CDP-glycerol--glycerophosphate glycerophosphotransferase</fullName>
    </recommendedName>
</protein>
<dbReference type="SUPFAM" id="SSF53756">
    <property type="entry name" value="UDP-Glycosyltransferase/glycogen phosphorylase"/>
    <property type="match status" value="1"/>
</dbReference>
<evidence type="ECO:0000313" key="2">
    <source>
        <dbReference type="Proteomes" id="UP001321186"/>
    </source>
</evidence>
<accession>A0ABT4JHR5</accession>
<gene>
    <name evidence="1" type="ORF">G9H61_06595</name>
</gene>
<comment type="caution">
    <text evidence="1">The sequence shown here is derived from an EMBL/GenBank/DDBJ whole genome shotgun (WGS) entry which is preliminary data.</text>
</comment>
<sequence length="431" mass="49217">MSINNHPSESLFTQYSRNLAHKYADLLKYELDQRCYYYGDHYLNSLEKKHSFKAELEKNALEKLIDAFVLFKSFSKTSQSAKILSTAYHNIPEKFKNEQFSFSRPPWNYNKQPSNVFDFALYQKAKHLTKQIGSRSFEELFSEEFSHLMDGFSKQLEGYLVKNHFVANFLPADVGFFEKLSIQVGKQLGIPSFLFIHGLPAAYNSIENNRTDYLVVWGEAIKRNFVENGIASSKIIVAGHPAYSRPLHAKLRNEWNDILVVTKSIPGSQLSHHYAIKDRSNLIYYLGVLQQTLESIGVKSVRLRPHPSENIEWYKKWIDNRFYRMDVGPLSTALDRSSLVIGPTSTLFVESLVKGVNYVVYEPYFFNGTGLDGNILVPPFDGSDHRVPVANSAEGLVDILSSKKCADLSILEDYISEEFDTSQIIDKIPSS</sequence>
<proteinExistence type="predicted"/>
<organism evidence="1 2">
    <name type="scientific">Aquirufa ecclesiirivi</name>
    <dbReference type="NCBI Taxonomy" id="2715124"/>
    <lineage>
        <taxon>Bacteria</taxon>
        <taxon>Pseudomonadati</taxon>
        <taxon>Bacteroidota</taxon>
        <taxon>Cytophagia</taxon>
        <taxon>Cytophagales</taxon>
        <taxon>Flectobacillaceae</taxon>
        <taxon>Aquirufa</taxon>
    </lineage>
</organism>
<dbReference type="Proteomes" id="UP001321186">
    <property type="component" value="Unassembled WGS sequence"/>
</dbReference>
<keyword evidence="2" id="KW-1185">Reference proteome</keyword>
<reference evidence="1 2" key="1">
    <citation type="submission" date="2020-03" db="EMBL/GenBank/DDBJ databases">
        <authorList>
            <person name="Pitt A."/>
            <person name="Hahn M.W."/>
        </authorList>
    </citation>
    <scope>NUCLEOTIDE SEQUENCE [LARGE SCALE GENOMIC DNA]</scope>
    <source>
        <strain evidence="1 2">5A-MARBSE</strain>
    </source>
</reference>
<dbReference type="RefSeq" id="WP_269009974.1">
    <property type="nucleotide sequence ID" value="NZ_JAANOH010000002.1"/>
</dbReference>